<proteinExistence type="predicted"/>
<evidence type="ECO:0000313" key="2">
    <source>
        <dbReference type="EMBL" id="TRX05738.1"/>
    </source>
</evidence>
<evidence type="ECO:0000313" key="3">
    <source>
        <dbReference type="Proteomes" id="UP000318528"/>
    </source>
</evidence>
<dbReference type="EMBL" id="VJZN01000039">
    <property type="protein sequence ID" value="TRX02525.1"/>
    <property type="molecule type" value="Genomic_DNA"/>
</dbReference>
<organism evidence="2 4">
    <name type="scientific">Flavobacterium gawalongense</name>
    <dbReference type="NCBI Taxonomy" id="2594432"/>
    <lineage>
        <taxon>Bacteria</taxon>
        <taxon>Pseudomonadati</taxon>
        <taxon>Bacteroidota</taxon>
        <taxon>Flavobacteriia</taxon>
        <taxon>Flavobacteriales</taxon>
        <taxon>Flavobacteriaceae</taxon>
        <taxon>Flavobacterium</taxon>
    </lineage>
</organism>
<dbReference type="Pfam" id="PF03860">
    <property type="entry name" value="Csp"/>
    <property type="match status" value="1"/>
</dbReference>
<dbReference type="PANTHER" id="PTHR37310">
    <property type="entry name" value="CYTOPLASMIC PROTEIN-RELATED"/>
    <property type="match status" value="1"/>
</dbReference>
<dbReference type="InterPro" id="IPR044543">
    <property type="entry name" value="YHJQ-like"/>
</dbReference>
<gene>
    <name evidence="2" type="ORF">FNW11_15670</name>
    <name evidence="1" type="ORF">FNW12_16055</name>
</gene>
<dbReference type="OrthoDB" id="5396211at2"/>
<protein>
    <submittedName>
        <fullName evidence="2">Four-helix bundle copper-binding protein</fullName>
    </submittedName>
</protein>
<keyword evidence="3" id="KW-1185">Reference proteome</keyword>
<dbReference type="RefSeq" id="WP_143388756.1">
    <property type="nucleotide sequence ID" value="NZ_VJZL01000042.1"/>
</dbReference>
<comment type="caution">
    <text evidence="2">The sequence shown here is derived from an EMBL/GenBank/DDBJ whole genome shotgun (WGS) entry which is preliminary data.</text>
</comment>
<sequence>MEKQKMIDVLHFCAAQCTHCYDACHLEKQMDMSCCMMNDQDCADICRLTAQLLERNSENAAVFLNLCLEMCERCATECEKYPQMEHCKKCAEACRKCAAMCNEQQLTH</sequence>
<evidence type="ECO:0000313" key="1">
    <source>
        <dbReference type="EMBL" id="TRX02525.1"/>
    </source>
</evidence>
<dbReference type="Proteomes" id="UP000318528">
    <property type="component" value="Unassembled WGS sequence"/>
</dbReference>
<dbReference type="Proteomes" id="UP000318669">
    <property type="component" value="Unassembled WGS sequence"/>
</dbReference>
<accession>A0A553BBX9</accession>
<dbReference type="CDD" id="cd08026">
    <property type="entry name" value="DUF326"/>
    <property type="match status" value="1"/>
</dbReference>
<dbReference type="AlphaFoldDB" id="A0A553BBX9"/>
<dbReference type="EMBL" id="VJZL01000042">
    <property type="protein sequence ID" value="TRX05738.1"/>
    <property type="molecule type" value="Genomic_DNA"/>
</dbReference>
<name>A0A553BBX9_9FLAO</name>
<dbReference type="InterPro" id="IPR005560">
    <property type="entry name" value="Csp_YhjQ"/>
</dbReference>
<dbReference type="PANTHER" id="PTHR37310:SF1">
    <property type="entry name" value="CYTOPLASMIC PROTEIN"/>
    <property type="match status" value="1"/>
</dbReference>
<dbReference type="Gene3D" id="1.20.1270.360">
    <property type="match status" value="1"/>
</dbReference>
<evidence type="ECO:0000313" key="4">
    <source>
        <dbReference type="Proteomes" id="UP000318669"/>
    </source>
</evidence>
<reference evidence="3 4" key="1">
    <citation type="submission" date="2019-07" db="EMBL/GenBank/DDBJ databases">
        <title>Novel species of Flavobacterium.</title>
        <authorList>
            <person name="Liu Q."/>
            <person name="Xin Y.-H."/>
        </authorList>
    </citation>
    <scope>NUCLEOTIDE SEQUENCE [LARGE SCALE GENOMIC DNA]</scope>
    <source>
        <strain evidence="1 3">GSP39</strain>
        <strain evidence="2 4">GSR22</strain>
    </source>
</reference>